<evidence type="ECO:0000256" key="5">
    <source>
        <dbReference type="ARBA" id="ARBA00022989"/>
    </source>
</evidence>
<sequence length="501" mass="52211">MAAVVEQRTIDVVPDDERHGTPVSQFTLWLGANLQITAVVTGALAVVFGANAFWSLIGLLLGNLLGGAVMALHSAQGPRLGLPQMITSRAQFGVRGAVVPLALVIVMYIGFFASGTVLAGQAVGELTHLGDTPGIAVFAVITAVAAAVGYRLVHVLGRVASVVCALAFLYLGARLLERADLAVLLHDRSFSFPLFLLAVSLSASWQLAFGPYVADYSRYLPRHTSTRATFWWTLSGSVLGSQWSMTFGALAAAAAPAAFVGHEVSYVVSLGGTGLIASALYFVIALGKLTINVLNTYGGFMSLVTGVSGFRRPGPSGAGGKGSTITPRGRAFHITGIMLAGTAVALLGKDSFLTSFKDFLLFLLTFFTPWSAINLVDYYLISRERYDIPALSDPAGRYGAWNGRALAVYAAGVLAQFPFLATHFYTGPLVSPLGGADISWLVGLAVPAALYWTVTRNDTGRVPPAAPEEPGEPGGPGGPGGPGSTPANTGESPTARPASRP</sequence>
<dbReference type="RefSeq" id="WP_125055935.1">
    <property type="nucleotide sequence ID" value="NZ_BHZD01000001.1"/>
</dbReference>
<feature type="compositionally biased region" description="Gly residues" evidence="8">
    <location>
        <begin position="472"/>
        <end position="483"/>
    </location>
</feature>
<dbReference type="InterPro" id="IPR001248">
    <property type="entry name" value="Pur-cyt_permease"/>
</dbReference>
<evidence type="ECO:0000256" key="8">
    <source>
        <dbReference type="SAM" id="MobiDB-lite"/>
    </source>
</evidence>
<organism evidence="10 11">
    <name type="scientific">Streptomyces paromomycinus</name>
    <name type="common">Streptomyces rimosus subsp. paromomycinus</name>
    <dbReference type="NCBI Taxonomy" id="92743"/>
    <lineage>
        <taxon>Bacteria</taxon>
        <taxon>Bacillati</taxon>
        <taxon>Actinomycetota</taxon>
        <taxon>Actinomycetes</taxon>
        <taxon>Kitasatosporales</taxon>
        <taxon>Streptomycetaceae</taxon>
        <taxon>Streptomyces</taxon>
    </lineage>
</organism>
<protein>
    <submittedName>
        <fullName evidence="10">Cytosine permease</fullName>
    </submittedName>
</protein>
<comment type="caution">
    <text evidence="10">The sequence shown here is derived from an EMBL/GenBank/DDBJ whole genome shotgun (WGS) entry which is preliminary data.</text>
</comment>
<dbReference type="AlphaFoldDB" id="A0A401W7K9"/>
<proteinExistence type="inferred from homology"/>
<dbReference type="EMBL" id="BHZD01000001">
    <property type="protein sequence ID" value="GCD45323.1"/>
    <property type="molecule type" value="Genomic_DNA"/>
</dbReference>
<evidence type="ECO:0000256" key="2">
    <source>
        <dbReference type="ARBA" id="ARBA00008974"/>
    </source>
</evidence>
<gene>
    <name evidence="10" type="ORF">GKJPGBOP_05047</name>
</gene>
<dbReference type="InterPro" id="IPR026030">
    <property type="entry name" value="Pur-cyt_permease_Fcy2/21/22"/>
</dbReference>
<evidence type="ECO:0000256" key="9">
    <source>
        <dbReference type="SAM" id="Phobius"/>
    </source>
</evidence>
<feature type="transmembrane region" description="Helical" evidence="9">
    <location>
        <begin position="188"/>
        <end position="209"/>
    </location>
</feature>
<dbReference type="PANTHER" id="PTHR31806">
    <property type="entry name" value="PURINE-CYTOSINE PERMEASE FCY2-RELATED"/>
    <property type="match status" value="1"/>
</dbReference>
<keyword evidence="5 9" id="KW-1133">Transmembrane helix</keyword>
<feature type="transmembrane region" description="Helical" evidence="9">
    <location>
        <begin position="438"/>
        <end position="454"/>
    </location>
</feature>
<feature type="transmembrane region" description="Helical" evidence="9">
    <location>
        <begin position="406"/>
        <end position="426"/>
    </location>
</feature>
<dbReference type="PIRSF" id="PIRSF002744">
    <property type="entry name" value="Pur-cyt_permease"/>
    <property type="match status" value="1"/>
</dbReference>
<keyword evidence="6 7" id="KW-0472">Membrane</keyword>
<evidence type="ECO:0000256" key="7">
    <source>
        <dbReference type="PIRNR" id="PIRNR002744"/>
    </source>
</evidence>
<evidence type="ECO:0000313" key="11">
    <source>
        <dbReference type="Proteomes" id="UP000286746"/>
    </source>
</evidence>
<dbReference type="GO" id="GO:0022857">
    <property type="term" value="F:transmembrane transporter activity"/>
    <property type="evidence" value="ECO:0007669"/>
    <property type="project" value="InterPro"/>
</dbReference>
<comment type="subcellular location">
    <subcellularLocation>
        <location evidence="1">Membrane</location>
        <topology evidence="1">Multi-pass membrane protein</topology>
    </subcellularLocation>
</comment>
<keyword evidence="4 9" id="KW-0812">Transmembrane</keyword>
<accession>A0A401W7K9</accession>
<evidence type="ECO:0000256" key="6">
    <source>
        <dbReference type="ARBA" id="ARBA00023136"/>
    </source>
</evidence>
<feature type="transmembrane region" description="Helical" evidence="9">
    <location>
        <begin position="266"/>
        <end position="286"/>
    </location>
</feature>
<reference evidence="10 11" key="1">
    <citation type="submission" date="2018-11" db="EMBL/GenBank/DDBJ databases">
        <title>Whole genome sequence of Streptomyces paromomycinus NBRC 15454(T).</title>
        <authorList>
            <person name="Komaki H."/>
            <person name="Tamura T."/>
        </authorList>
    </citation>
    <scope>NUCLEOTIDE SEQUENCE [LARGE SCALE GENOMIC DNA]</scope>
    <source>
        <strain evidence="10 11">NBRC 15454</strain>
    </source>
</reference>
<dbReference type="PANTHER" id="PTHR31806:SF1">
    <property type="entry name" value="PURINE-CYTOSINE PERMEASE FCY2-RELATED"/>
    <property type="match status" value="1"/>
</dbReference>
<feature type="transmembrane region" description="Helical" evidence="9">
    <location>
        <begin position="360"/>
        <end position="381"/>
    </location>
</feature>
<dbReference type="Proteomes" id="UP000286746">
    <property type="component" value="Unassembled WGS sequence"/>
</dbReference>
<feature type="transmembrane region" description="Helical" evidence="9">
    <location>
        <begin position="133"/>
        <end position="152"/>
    </location>
</feature>
<dbReference type="Pfam" id="PF02133">
    <property type="entry name" value="Transp_cyt_pur"/>
    <property type="match status" value="1"/>
</dbReference>
<keyword evidence="11" id="KW-1185">Reference proteome</keyword>
<feature type="transmembrane region" description="Helical" evidence="9">
    <location>
        <begin position="53"/>
        <end position="72"/>
    </location>
</feature>
<feature type="transmembrane region" description="Helical" evidence="9">
    <location>
        <begin position="26"/>
        <end position="47"/>
    </location>
</feature>
<feature type="region of interest" description="Disordered" evidence="8">
    <location>
        <begin position="459"/>
        <end position="501"/>
    </location>
</feature>
<feature type="transmembrane region" description="Helical" evidence="9">
    <location>
        <begin position="159"/>
        <end position="176"/>
    </location>
</feature>
<dbReference type="CDD" id="cd11484">
    <property type="entry name" value="SLC-NCS1sbd_CobB-like"/>
    <property type="match status" value="1"/>
</dbReference>
<evidence type="ECO:0000256" key="3">
    <source>
        <dbReference type="ARBA" id="ARBA00022448"/>
    </source>
</evidence>
<name>A0A401W7K9_STREY</name>
<evidence type="ECO:0000256" key="4">
    <source>
        <dbReference type="ARBA" id="ARBA00022692"/>
    </source>
</evidence>
<feature type="transmembrane region" description="Helical" evidence="9">
    <location>
        <begin position="92"/>
        <end position="113"/>
    </location>
</feature>
<dbReference type="Gene3D" id="1.10.4160.10">
    <property type="entry name" value="Hydantoin permease"/>
    <property type="match status" value="1"/>
</dbReference>
<keyword evidence="3 7" id="KW-0813">Transport</keyword>
<feature type="transmembrane region" description="Helical" evidence="9">
    <location>
        <begin position="230"/>
        <end position="254"/>
    </location>
</feature>
<dbReference type="GO" id="GO:0005886">
    <property type="term" value="C:plasma membrane"/>
    <property type="evidence" value="ECO:0007669"/>
    <property type="project" value="TreeGrafter"/>
</dbReference>
<evidence type="ECO:0000256" key="1">
    <source>
        <dbReference type="ARBA" id="ARBA00004141"/>
    </source>
</evidence>
<evidence type="ECO:0000313" key="10">
    <source>
        <dbReference type="EMBL" id="GCD45323.1"/>
    </source>
</evidence>
<comment type="similarity">
    <text evidence="2 7">Belongs to the purine-cytosine permease (2.A.39) family.</text>
</comment>
<feature type="transmembrane region" description="Helical" evidence="9">
    <location>
        <begin position="331"/>
        <end position="348"/>
    </location>
</feature>